<feature type="compositionally biased region" description="Basic and acidic residues" evidence="1">
    <location>
        <begin position="72"/>
        <end position="117"/>
    </location>
</feature>
<sequence length="183" mass="21101">MQPGRSTNFGVPTPNVGRVDGGDGRPDPVGEEGFRTPPGAHIADNVRMAEFQHSVEDKTVLPTTGRKRPKKRVQEQDEELRQAQDELRRAREELAQNRADGEKQSRALEEELRRVRNDVVQREEETGRWIRNDEKMADFVREIARLWDELLTKDAKMRELEKTLRERPEEIQPGQIESAEGIP</sequence>
<feature type="compositionally biased region" description="Basic and acidic residues" evidence="1">
    <location>
        <begin position="20"/>
        <end position="34"/>
    </location>
</feature>
<organism evidence="2 3">
    <name type="scientific">Riccia fluitans</name>
    <dbReference type="NCBI Taxonomy" id="41844"/>
    <lineage>
        <taxon>Eukaryota</taxon>
        <taxon>Viridiplantae</taxon>
        <taxon>Streptophyta</taxon>
        <taxon>Embryophyta</taxon>
        <taxon>Marchantiophyta</taxon>
        <taxon>Marchantiopsida</taxon>
        <taxon>Marchantiidae</taxon>
        <taxon>Marchantiales</taxon>
        <taxon>Ricciaceae</taxon>
        <taxon>Riccia</taxon>
    </lineage>
</organism>
<gene>
    <name evidence="2" type="ORF">R1flu_015866</name>
</gene>
<accession>A0ABD1YL11</accession>
<dbReference type="EMBL" id="JBHFFA010000004">
    <property type="protein sequence ID" value="KAL2631180.1"/>
    <property type="molecule type" value="Genomic_DNA"/>
</dbReference>
<comment type="caution">
    <text evidence="2">The sequence shown here is derived from an EMBL/GenBank/DDBJ whole genome shotgun (WGS) entry which is preliminary data.</text>
</comment>
<evidence type="ECO:0000313" key="2">
    <source>
        <dbReference type="EMBL" id="KAL2631180.1"/>
    </source>
</evidence>
<reference evidence="2 3" key="1">
    <citation type="submission" date="2024-09" db="EMBL/GenBank/DDBJ databases">
        <title>Chromosome-scale assembly of Riccia fluitans.</title>
        <authorList>
            <person name="Paukszto L."/>
            <person name="Sawicki J."/>
            <person name="Karawczyk K."/>
            <person name="Piernik-Szablinska J."/>
            <person name="Szczecinska M."/>
            <person name="Mazdziarz M."/>
        </authorList>
    </citation>
    <scope>NUCLEOTIDE SEQUENCE [LARGE SCALE GENOMIC DNA]</scope>
    <source>
        <strain evidence="2">Rf_01</strain>
        <tissue evidence="2">Aerial parts of the thallus</tissue>
    </source>
</reference>
<dbReference type="Proteomes" id="UP001605036">
    <property type="component" value="Unassembled WGS sequence"/>
</dbReference>
<feature type="compositionally biased region" description="Polar residues" evidence="1">
    <location>
        <begin position="1"/>
        <end position="10"/>
    </location>
</feature>
<keyword evidence="3" id="KW-1185">Reference proteome</keyword>
<feature type="region of interest" description="Disordered" evidence="1">
    <location>
        <begin position="163"/>
        <end position="183"/>
    </location>
</feature>
<dbReference type="AlphaFoldDB" id="A0ABD1YL11"/>
<evidence type="ECO:0000256" key="1">
    <source>
        <dbReference type="SAM" id="MobiDB-lite"/>
    </source>
</evidence>
<protein>
    <submittedName>
        <fullName evidence="2">Uncharacterized protein</fullName>
    </submittedName>
</protein>
<feature type="region of interest" description="Disordered" evidence="1">
    <location>
        <begin position="1"/>
        <end position="117"/>
    </location>
</feature>
<name>A0ABD1YL11_9MARC</name>
<evidence type="ECO:0000313" key="3">
    <source>
        <dbReference type="Proteomes" id="UP001605036"/>
    </source>
</evidence>
<proteinExistence type="predicted"/>